<evidence type="ECO:0000256" key="2">
    <source>
        <dbReference type="ARBA" id="ARBA00022603"/>
    </source>
</evidence>
<keyword evidence="3" id="KW-0808">Transferase</keyword>
<evidence type="ECO:0000256" key="1">
    <source>
        <dbReference type="ARBA" id="ARBA00011900"/>
    </source>
</evidence>
<evidence type="ECO:0000256" key="4">
    <source>
        <dbReference type="ARBA" id="ARBA00047942"/>
    </source>
</evidence>
<dbReference type="GO" id="GO:0032259">
    <property type="term" value="P:methylation"/>
    <property type="evidence" value="ECO:0007669"/>
    <property type="project" value="UniProtKB-KW"/>
</dbReference>
<comment type="catalytic activity">
    <reaction evidence="4">
        <text>a 2'-deoxyadenosine in DNA + S-adenosyl-L-methionine = an N(6)-methyl-2'-deoxyadenosine in DNA + S-adenosyl-L-homocysteine + H(+)</text>
        <dbReference type="Rhea" id="RHEA:15197"/>
        <dbReference type="Rhea" id="RHEA-COMP:12418"/>
        <dbReference type="Rhea" id="RHEA-COMP:12419"/>
        <dbReference type="ChEBI" id="CHEBI:15378"/>
        <dbReference type="ChEBI" id="CHEBI:57856"/>
        <dbReference type="ChEBI" id="CHEBI:59789"/>
        <dbReference type="ChEBI" id="CHEBI:90615"/>
        <dbReference type="ChEBI" id="CHEBI:90616"/>
        <dbReference type="EC" id="2.1.1.72"/>
    </reaction>
</comment>
<protein>
    <recommendedName>
        <fullName evidence="1">site-specific DNA-methyltransferase (adenine-specific)</fullName>
        <ecNumber evidence="1">2.1.1.72</ecNumber>
    </recommendedName>
</protein>
<dbReference type="Gene3D" id="3.40.50.150">
    <property type="entry name" value="Vaccinia Virus protein VP39"/>
    <property type="match status" value="1"/>
</dbReference>
<dbReference type="PANTHER" id="PTHR33841">
    <property type="entry name" value="DNA METHYLTRANSFERASE YEEA-RELATED"/>
    <property type="match status" value="1"/>
</dbReference>
<evidence type="ECO:0000313" key="6">
    <source>
        <dbReference type="Proteomes" id="UP000288073"/>
    </source>
</evidence>
<dbReference type="EC" id="2.1.1.72" evidence="1"/>
<dbReference type="PANTHER" id="PTHR33841:SF1">
    <property type="entry name" value="DNA METHYLTRANSFERASE A"/>
    <property type="match status" value="1"/>
</dbReference>
<evidence type="ECO:0000256" key="3">
    <source>
        <dbReference type="ARBA" id="ARBA00022679"/>
    </source>
</evidence>
<evidence type="ECO:0000313" key="5">
    <source>
        <dbReference type="EMBL" id="RTI19471.1"/>
    </source>
</evidence>
<name>A0A430V615_THESC</name>
<reference evidence="5 6" key="1">
    <citation type="journal article" date="2019" name="Extremophiles">
        <title>Biogeography of thermophiles and predominance of Thermus scotoductus in domestic water heaters.</title>
        <authorList>
            <person name="Wilpiszeski R.L."/>
            <person name="Zhang Z."/>
            <person name="House C.H."/>
        </authorList>
    </citation>
    <scope>NUCLEOTIDE SEQUENCE [LARGE SCALE GENOMIC DNA]</scope>
    <source>
        <strain evidence="5 6">10_S10</strain>
    </source>
</reference>
<dbReference type="SUPFAM" id="SSF53335">
    <property type="entry name" value="S-adenosyl-L-methionine-dependent methyltransferases"/>
    <property type="match status" value="1"/>
</dbReference>
<dbReference type="AlphaFoldDB" id="A0A430V615"/>
<dbReference type="Proteomes" id="UP000288073">
    <property type="component" value="Unassembled WGS sequence"/>
</dbReference>
<dbReference type="GO" id="GO:0009007">
    <property type="term" value="F:site-specific DNA-methyltransferase (adenine-specific) activity"/>
    <property type="evidence" value="ECO:0007669"/>
    <property type="project" value="UniProtKB-EC"/>
</dbReference>
<proteinExistence type="predicted"/>
<organism evidence="5 6">
    <name type="scientific">Thermus scotoductus</name>
    <dbReference type="NCBI Taxonomy" id="37636"/>
    <lineage>
        <taxon>Bacteria</taxon>
        <taxon>Thermotogati</taxon>
        <taxon>Deinococcota</taxon>
        <taxon>Deinococci</taxon>
        <taxon>Thermales</taxon>
        <taxon>Thermaceae</taxon>
        <taxon>Thermus</taxon>
    </lineage>
</organism>
<dbReference type="InterPro" id="IPR050953">
    <property type="entry name" value="N4_N6_ade-DNA_methylase"/>
</dbReference>
<gene>
    <name evidence="5" type="ORF">CSW23_03075</name>
</gene>
<accession>A0A430V615</accession>
<sequence>MIAELPERNPSLWREYQEALAAAQGQSLFLRESGLYPLTGRGDINTYSVFAERMRALLRPGGRMGIIVPTGIATDDTNKVFFARVVEQGELAALYDFENREGIFPAVDSRMKFSVLVLKKEKDQAPARFAFFLTRPEGLEDPARVFSLTPEDFRLLNPNTKTAPIFRSRRVV</sequence>
<keyword evidence="2" id="KW-0489">Methyltransferase</keyword>
<dbReference type="EMBL" id="PEMN01000070">
    <property type="protein sequence ID" value="RTI19471.1"/>
    <property type="molecule type" value="Genomic_DNA"/>
</dbReference>
<dbReference type="InterPro" id="IPR029063">
    <property type="entry name" value="SAM-dependent_MTases_sf"/>
</dbReference>
<comment type="caution">
    <text evidence="5">The sequence shown here is derived from an EMBL/GenBank/DDBJ whole genome shotgun (WGS) entry which is preliminary data.</text>
</comment>